<feature type="region of interest" description="Disordered" evidence="1">
    <location>
        <begin position="244"/>
        <end position="274"/>
    </location>
</feature>
<evidence type="ECO:0000256" key="1">
    <source>
        <dbReference type="SAM" id="MobiDB-lite"/>
    </source>
</evidence>
<dbReference type="STRING" id="34475.A0A4Y9XUW1"/>
<dbReference type="CDD" id="cd09880">
    <property type="entry name" value="PIN_Smg5-6-like"/>
    <property type="match status" value="1"/>
</dbReference>
<feature type="region of interest" description="Disordered" evidence="1">
    <location>
        <begin position="312"/>
        <end position="340"/>
    </location>
</feature>
<dbReference type="AlphaFoldDB" id="A0A4Y9XUW1"/>
<name>A0A4Y9XUW1_9APHY</name>
<evidence type="ECO:0000259" key="2">
    <source>
        <dbReference type="Pfam" id="PF13638"/>
    </source>
</evidence>
<accession>A0A4Y9XUW1</accession>
<comment type="caution">
    <text evidence="3">The sequence shown here is derived from an EMBL/GenBank/DDBJ whole genome shotgun (WGS) entry which is preliminary data.</text>
</comment>
<reference evidence="3 4" key="1">
    <citation type="submission" date="2019-01" db="EMBL/GenBank/DDBJ databases">
        <title>Genome sequencing of the rare red list fungi Fomitopsis rosea.</title>
        <authorList>
            <person name="Buettner E."/>
            <person name="Kellner H."/>
        </authorList>
    </citation>
    <scope>NUCLEOTIDE SEQUENCE [LARGE SCALE GENOMIC DNA]</scope>
    <source>
        <strain evidence="3 4">DSM 105464</strain>
    </source>
</reference>
<feature type="compositionally biased region" description="Basic and acidic residues" evidence="1">
    <location>
        <begin position="246"/>
        <end position="266"/>
    </location>
</feature>
<sequence>MALLTKSMVPGADSQITTRAPTVWNCAHRRRPRYAHARRFAPPSAGRAARLVLEVPSVGLAAARAMEPFPEKEYWRQIAREWYAKDLAGTPGAGKLHHHIGLLCRERDGSGEELWGMYHFVKSMITVHLNSTSREAILQIWSPAAQTRRQGPDAGVAANVEDRNVEVEVLDKSEGGDQLGGIIEGEREENEAANELGKRWIRVARAGLKIAKHVGGFAYYPAANEEQRGQWKVEGVLAAKVAQWQEEEKREREEEERRLRGRRWDEDSMDADDDEGLAAEELADASEDGENGAPEIKALKARRRYLQSLLDSSAQGRVSPSIPRRRPRGPQPHKPARPQSTLRVVPGYTILVIDTNILLSSLPVVSTLVESLQWTVVIPLLVVMELDGLASNATALGEAAPAALAYITSHSCAGLHYFAHPLSHDLAQEQVDFAGDGAPWEWNMDDLILRAAIWQDEHWIDRSAMLQPDGVSRDTSGAAKVVLLNLIRISSSHDTSYAVVVHRCLLLPSPTLHSHYSCVTSPLPSFTAFGGQTDTTYDHASSPSRPSSSRLPSRPIYWCLYVGQGGVRGQWAYLLSLALDSNDDDCISPWLGPASQLDPRVGVAFPWFGPAKAGPQEDTCHPFRSRRPATPQFARHKSISSAPRRNPFLIYLLWLRLKQCRS</sequence>
<dbReference type="EMBL" id="SEKV01000743">
    <property type="protein sequence ID" value="TFY54054.1"/>
    <property type="molecule type" value="Genomic_DNA"/>
</dbReference>
<dbReference type="Pfam" id="PF13638">
    <property type="entry name" value="PIN_4"/>
    <property type="match status" value="1"/>
</dbReference>
<dbReference type="GO" id="GO:0005697">
    <property type="term" value="C:telomerase holoenzyme complex"/>
    <property type="evidence" value="ECO:0007669"/>
    <property type="project" value="TreeGrafter"/>
</dbReference>
<proteinExistence type="predicted"/>
<organism evidence="3 4">
    <name type="scientific">Rhodofomes roseus</name>
    <dbReference type="NCBI Taxonomy" id="34475"/>
    <lineage>
        <taxon>Eukaryota</taxon>
        <taxon>Fungi</taxon>
        <taxon>Dikarya</taxon>
        <taxon>Basidiomycota</taxon>
        <taxon>Agaricomycotina</taxon>
        <taxon>Agaricomycetes</taxon>
        <taxon>Polyporales</taxon>
        <taxon>Rhodofomes</taxon>
    </lineage>
</organism>
<dbReference type="InterPro" id="IPR045153">
    <property type="entry name" value="Est1/Ebs1-like"/>
</dbReference>
<dbReference type="GO" id="GO:0070034">
    <property type="term" value="F:telomerase RNA binding"/>
    <property type="evidence" value="ECO:0007669"/>
    <property type="project" value="TreeGrafter"/>
</dbReference>
<dbReference type="PANTHER" id="PTHR15696">
    <property type="entry name" value="SMG-7 SUPPRESSOR WITH MORPHOLOGICAL EFFECT ON GENITALIA PROTEIN 7"/>
    <property type="match status" value="1"/>
</dbReference>
<dbReference type="Gene3D" id="3.40.50.1010">
    <property type="entry name" value="5'-nuclease"/>
    <property type="match status" value="1"/>
</dbReference>
<gene>
    <name evidence="3" type="ORF">EVJ58_g9086</name>
</gene>
<evidence type="ECO:0000313" key="4">
    <source>
        <dbReference type="Proteomes" id="UP000298390"/>
    </source>
</evidence>
<dbReference type="PANTHER" id="PTHR15696:SF0">
    <property type="entry name" value="TELOMERASE-BINDING PROTEIN EST1A"/>
    <property type="match status" value="1"/>
</dbReference>
<dbReference type="Proteomes" id="UP000298390">
    <property type="component" value="Unassembled WGS sequence"/>
</dbReference>
<feature type="domain" description="PIN" evidence="2">
    <location>
        <begin position="351"/>
        <end position="466"/>
    </location>
</feature>
<dbReference type="InterPro" id="IPR002716">
    <property type="entry name" value="PIN_dom"/>
</dbReference>
<evidence type="ECO:0000313" key="3">
    <source>
        <dbReference type="EMBL" id="TFY54054.1"/>
    </source>
</evidence>
<protein>
    <recommendedName>
        <fullName evidence="2">PIN domain-containing protein</fullName>
    </recommendedName>
</protein>
<dbReference type="GO" id="GO:0000184">
    <property type="term" value="P:nuclear-transcribed mRNA catabolic process, nonsense-mediated decay"/>
    <property type="evidence" value="ECO:0007669"/>
    <property type="project" value="TreeGrafter"/>
</dbReference>
<dbReference type="GO" id="GO:0042162">
    <property type="term" value="F:telomeric DNA binding"/>
    <property type="evidence" value="ECO:0007669"/>
    <property type="project" value="TreeGrafter"/>
</dbReference>